<evidence type="ECO:0000313" key="3">
    <source>
        <dbReference type="EnsemblPlants" id="AUR62030201-RA:cds"/>
    </source>
</evidence>
<dbReference type="InterPro" id="IPR039663">
    <property type="entry name" value="AIP/AIPL1/TTC9"/>
</dbReference>
<name>A0A803MIV5_CHEQI</name>
<keyword evidence="1" id="KW-0677">Repeat</keyword>
<accession>A0A803MIV5</accession>
<reference evidence="3" key="1">
    <citation type="journal article" date="2017" name="Nature">
        <title>The genome of Chenopodium quinoa.</title>
        <authorList>
            <person name="Jarvis D.E."/>
            <person name="Ho Y.S."/>
            <person name="Lightfoot D.J."/>
            <person name="Schmoeckel S.M."/>
            <person name="Li B."/>
            <person name="Borm T.J.A."/>
            <person name="Ohyanagi H."/>
            <person name="Mineta K."/>
            <person name="Michell C.T."/>
            <person name="Saber N."/>
            <person name="Kharbatia N.M."/>
            <person name="Rupper R.R."/>
            <person name="Sharp A.R."/>
            <person name="Dally N."/>
            <person name="Boughton B.A."/>
            <person name="Woo Y.H."/>
            <person name="Gao G."/>
            <person name="Schijlen E.G.W.M."/>
            <person name="Guo X."/>
            <person name="Momin A.A."/>
            <person name="Negrao S."/>
            <person name="Al-Babili S."/>
            <person name="Gehring C."/>
            <person name="Roessner U."/>
            <person name="Jung C."/>
            <person name="Murphy K."/>
            <person name="Arold S.T."/>
            <person name="Gojobori T."/>
            <person name="van der Linden C.G."/>
            <person name="van Loo E.N."/>
            <person name="Jellen E.N."/>
            <person name="Maughan P.J."/>
            <person name="Tester M."/>
        </authorList>
    </citation>
    <scope>NUCLEOTIDE SEQUENCE [LARGE SCALE GENOMIC DNA]</scope>
    <source>
        <strain evidence="3">cv. PI 614886</strain>
    </source>
</reference>
<dbReference type="InterPro" id="IPR011990">
    <property type="entry name" value="TPR-like_helical_dom_sf"/>
</dbReference>
<sequence>MKDFEQVGRFCLVVLDINPSNVKALFIRRAMAAVELGWSDLAYWDLITASNLDPSNQEIANQLKKTKSHAYQNLGKTHSHGSNPLGLGLRLPLPKRRVVDKSMENFVNEQGARPHYSQ</sequence>
<dbReference type="SUPFAM" id="SSF48452">
    <property type="entry name" value="TPR-like"/>
    <property type="match status" value="1"/>
</dbReference>
<dbReference type="Gene3D" id="1.25.40.10">
    <property type="entry name" value="Tetratricopeptide repeat domain"/>
    <property type="match status" value="1"/>
</dbReference>
<dbReference type="PANTHER" id="PTHR11242">
    <property type="entry name" value="ARYL HYDROCARBON RECEPTOR INTERACTING PROTEIN RELATED"/>
    <property type="match status" value="1"/>
</dbReference>
<dbReference type="AlphaFoldDB" id="A0A803MIV5"/>
<keyword evidence="4" id="KW-1185">Reference proteome</keyword>
<evidence type="ECO:0000256" key="1">
    <source>
        <dbReference type="ARBA" id="ARBA00022737"/>
    </source>
</evidence>
<organism evidence="3 4">
    <name type="scientific">Chenopodium quinoa</name>
    <name type="common">Quinoa</name>
    <dbReference type="NCBI Taxonomy" id="63459"/>
    <lineage>
        <taxon>Eukaryota</taxon>
        <taxon>Viridiplantae</taxon>
        <taxon>Streptophyta</taxon>
        <taxon>Embryophyta</taxon>
        <taxon>Tracheophyta</taxon>
        <taxon>Spermatophyta</taxon>
        <taxon>Magnoliopsida</taxon>
        <taxon>eudicotyledons</taxon>
        <taxon>Gunneridae</taxon>
        <taxon>Pentapetalae</taxon>
        <taxon>Caryophyllales</taxon>
        <taxon>Chenopodiaceae</taxon>
        <taxon>Chenopodioideae</taxon>
        <taxon>Atripliceae</taxon>
        <taxon>Chenopodium</taxon>
    </lineage>
</organism>
<dbReference type="PANTHER" id="PTHR11242:SF0">
    <property type="entry name" value="TPR_REGION DOMAIN-CONTAINING PROTEIN"/>
    <property type="match status" value="1"/>
</dbReference>
<evidence type="ECO:0000313" key="4">
    <source>
        <dbReference type="Proteomes" id="UP000596660"/>
    </source>
</evidence>
<proteinExistence type="predicted"/>
<keyword evidence="2" id="KW-0802">TPR repeat</keyword>
<dbReference type="Proteomes" id="UP000596660">
    <property type="component" value="Unplaced"/>
</dbReference>
<dbReference type="Gramene" id="AUR62030201-RA">
    <property type="protein sequence ID" value="AUR62030201-RA:cds"/>
    <property type="gene ID" value="AUR62030201"/>
</dbReference>
<reference evidence="3" key="2">
    <citation type="submission" date="2021-03" db="UniProtKB">
        <authorList>
            <consortium name="EnsemblPlants"/>
        </authorList>
    </citation>
    <scope>IDENTIFICATION</scope>
</reference>
<protein>
    <submittedName>
        <fullName evidence="3">Uncharacterized protein</fullName>
    </submittedName>
</protein>
<evidence type="ECO:0000256" key="2">
    <source>
        <dbReference type="ARBA" id="ARBA00022803"/>
    </source>
</evidence>
<dbReference type="EnsemblPlants" id="AUR62030201-RA">
    <property type="protein sequence ID" value="AUR62030201-RA:cds"/>
    <property type="gene ID" value="AUR62030201"/>
</dbReference>